<dbReference type="AlphaFoldDB" id="I3ZY02"/>
<dbReference type="Proteomes" id="UP000006051">
    <property type="component" value="Chromosome"/>
</dbReference>
<dbReference type="Pfam" id="PF12728">
    <property type="entry name" value="HTH_17"/>
    <property type="match status" value="1"/>
</dbReference>
<name>I3ZY02_ORNRL</name>
<dbReference type="STRING" id="867902.Ornrh_0378"/>
<dbReference type="EMBL" id="CP003283">
    <property type="protein sequence ID" value="AFL96586.1"/>
    <property type="molecule type" value="Genomic_DNA"/>
</dbReference>
<dbReference type="InterPro" id="IPR009061">
    <property type="entry name" value="DNA-bd_dom_put_sf"/>
</dbReference>
<reference evidence="2 3" key="1">
    <citation type="submission" date="2012-06" db="EMBL/GenBank/DDBJ databases">
        <title>The complete genome of Ornithobacterium rhinotracheale DSM 15997.</title>
        <authorList>
            <consortium name="US DOE Joint Genome Institute (JGI-PGF)"/>
            <person name="Lucas S."/>
            <person name="Copeland A."/>
            <person name="Lapidus A."/>
            <person name="Goodwin L."/>
            <person name="Pitluck S."/>
            <person name="Peters L."/>
            <person name="Mikhailova N."/>
            <person name="Teshima H."/>
            <person name="Kyrpides N."/>
            <person name="Mavromatis K."/>
            <person name="Pagani I."/>
            <person name="Ivanova N."/>
            <person name="Ovchinnikova G."/>
            <person name="Zeytun A."/>
            <person name="Detter J.C."/>
            <person name="Han C."/>
            <person name="Land M."/>
            <person name="Hauser L."/>
            <person name="Markowitz V."/>
            <person name="Cheng J.-F."/>
            <person name="Hugenholtz P."/>
            <person name="Woyke T."/>
            <person name="Wu D."/>
            <person name="Lang E."/>
            <person name="Kopitz M."/>
            <person name="Brambilla E."/>
            <person name="Klenk H.-P."/>
            <person name="Eisen J.A."/>
        </authorList>
    </citation>
    <scope>NUCLEOTIDE SEQUENCE [LARGE SCALE GENOMIC DNA]</scope>
    <source>
        <strain evidence="3">ATCC 51463 / DSM 15997 / CCUG 23171 / LMG 9086</strain>
    </source>
</reference>
<dbReference type="InterPro" id="IPR041657">
    <property type="entry name" value="HTH_17"/>
</dbReference>
<evidence type="ECO:0000313" key="2">
    <source>
        <dbReference type="EMBL" id="AFL96586.1"/>
    </source>
</evidence>
<feature type="domain" description="Helix-turn-helix" evidence="1">
    <location>
        <begin position="42"/>
        <end position="90"/>
    </location>
</feature>
<dbReference type="KEGG" id="orh:Ornrh_0378"/>
<dbReference type="SUPFAM" id="SSF46955">
    <property type="entry name" value="Putative DNA-binding domain"/>
    <property type="match status" value="1"/>
</dbReference>
<dbReference type="RefSeq" id="WP_014790213.1">
    <property type="nucleotide sequence ID" value="NC_018016.1"/>
</dbReference>
<sequence length="98" mass="11150">MTTTTITQVEGVKAHELAQIIAREVKNAMAQPQPETMNPERLLTRKQTAEMLSVTLVTLNNWKKSGVLVPYRIGNQVRYKESEVLNALQSMNPETRKR</sequence>
<protein>
    <recommendedName>
        <fullName evidence="1">Helix-turn-helix domain-containing protein</fullName>
    </recommendedName>
</protein>
<proteinExistence type="predicted"/>
<accession>I3ZY02</accession>
<evidence type="ECO:0000259" key="1">
    <source>
        <dbReference type="Pfam" id="PF12728"/>
    </source>
</evidence>
<organism evidence="2 3">
    <name type="scientific">Ornithobacterium rhinotracheale (strain ATCC 51463 / DSM 15997 / CCUG 23171 / CIP 104009 / LMG 9086)</name>
    <dbReference type="NCBI Taxonomy" id="867902"/>
    <lineage>
        <taxon>Bacteria</taxon>
        <taxon>Pseudomonadati</taxon>
        <taxon>Bacteroidota</taxon>
        <taxon>Flavobacteriia</taxon>
        <taxon>Flavobacteriales</taxon>
        <taxon>Weeksellaceae</taxon>
        <taxon>Ornithobacterium</taxon>
    </lineage>
</organism>
<dbReference type="HOGENOM" id="CLU_149148_1_0_10"/>
<gene>
    <name evidence="2" type="ordered locus">Ornrh_0378</name>
</gene>
<keyword evidence="3" id="KW-1185">Reference proteome</keyword>
<evidence type="ECO:0000313" key="3">
    <source>
        <dbReference type="Proteomes" id="UP000006051"/>
    </source>
</evidence>
<dbReference type="GeneID" id="71568647"/>